<accession>A0ACC3MZT1</accession>
<name>A0ACC3MZT1_9PEZI</name>
<sequence length="294" mass="33028">MFATPIRLARGGGMPGFWKRSLDEFKRQANIAVKMEGLHVPQKPRPLVQFTEPASLETCKAFSDEDMGGFSRARMTFHAGAAHEESRREQGVIGNEKEGGGEASEPSHMLFKGTISTELPPNNSDIQRSGYAAWRTKDRGFSLFGKLLWDIDPYSYLALRIKSDGRKYFVNIQTESIVPTDLHQHLLPTYTPGQWETVIIPFHAFVRTNHGMVVEPQREMMRQKVRSVGIGLIDRVPGPFELGVADVYATNRSPAREVGRESSGFDLESEEGGRGIMDEVEPRRKRGEPEKILI</sequence>
<comment type="caution">
    <text evidence="1">The sequence shown here is derived from an EMBL/GenBank/DDBJ whole genome shotgun (WGS) entry which is preliminary data.</text>
</comment>
<organism evidence="1 2">
    <name type="scientific">Vermiconidia calcicola</name>
    <dbReference type="NCBI Taxonomy" id="1690605"/>
    <lineage>
        <taxon>Eukaryota</taxon>
        <taxon>Fungi</taxon>
        <taxon>Dikarya</taxon>
        <taxon>Ascomycota</taxon>
        <taxon>Pezizomycotina</taxon>
        <taxon>Dothideomycetes</taxon>
        <taxon>Dothideomycetidae</taxon>
        <taxon>Mycosphaerellales</taxon>
        <taxon>Extremaceae</taxon>
        <taxon>Vermiconidia</taxon>
    </lineage>
</organism>
<evidence type="ECO:0000313" key="2">
    <source>
        <dbReference type="Proteomes" id="UP001281147"/>
    </source>
</evidence>
<keyword evidence="2" id="KW-1185">Reference proteome</keyword>
<dbReference type="EMBL" id="JAUTXU010000112">
    <property type="protein sequence ID" value="KAK3707241.1"/>
    <property type="molecule type" value="Genomic_DNA"/>
</dbReference>
<gene>
    <name evidence="1" type="ORF">LTR37_012241</name>
</gene>
<evidence type="ECO:0000313" key="1">
    <source>
        <dbReference type="EMBL" id="KAK3707241.1"/>
    </source>
</evidence>
<protein>
    <submittedName>
        <fullName evidence="1">Uncharacterized protein</fullName>
    </submittedName>
</protein>
<proteinExistence type="predicted"/>
<reference evidence="1" key="1">
    <citation type="submission" date="2023-07" db="EMBL/GenBank/DDBJ databases">
        <title>Black Yeasts Isolated from many extreme environments.</title>
        <authorList>
            <person name="Coleine C."/>
            <person name="Stajich J.E."/>
            <person name="Selbmann L."/>
        </authorList>
    </citation>
    <scope>NUCLEOTIDE SEQUENCE</scope>
    <source>
        <strain evidence="1">CCFEE 5714</strain>
    </source>
</reference>
<dbReference type="Proteomes" id="UP001281147">
    <property type="component" value="Unassembled WGS sequence"/>
</dbReference>